<comment type="caution">
    <text evidence="5">The sequence shown here is derived from an EMBL/GenBank/DDBJ whole genome shotgun (WGS) entry which is preliminary data.</text>
</comment>
<protein>
    <submittedName>
        <fullName evidence="5">DUF916 and DUF3324 domain-containing protein</fullName>
    </submittedName>
</protein>
<keyword evidence="6" id="KW-1185">Reference proteome</keyword>
<evidence type="ECO:0000313" key="6">
    <source>
        <dbReference type="Proteomes" id="UP000664256"/>
    </source>
</evidence>
<reference evidence="5 6" key="1">
    <citation type="submission" date="2021-03" db="EMBL/GenBank/DDBJ databases">
        <title>Enterococcal diversity collection.</title>
        <authorList>
            <person name="Gilmore M.S."/>
            <person name="Schwartzman J."/>
            <person name="Van Tyne D."/>
            <person name="Martin M."/>
            <person name="Earl A.M."/>
            <person name="Manson A.L."/>
            <person name="Straub T."/>
            <person name="Salamzade R."/>
            <person name="Saavedra J."/>
            <person name="Lebreton F."/>
            <person name="Prichula J."/>
            <person name="Schaufler K."/>
            <person name="Gaca A."/>
            <person name="Sgardioli B."/>
            <person name="Wagenaar J."/>
            <person name="Strong T."/>
        </authorList>
    </citation>
    <scope>NUCLEOTIDE SEQUENCE [LARGE SCALE GENOMIC DNA]</scope>
    <source>
        <strain evidence="5 6">MJM12</strain>
    </source>
</reference>
<dbReference type="InterPro" id="IPR021759">
    <property type="entry name" value="WxLIP_HBD"/>
</dbReference>
<name>A0ABS3H5K9_9ENTE</name>
<dbReference type="Pfam" id="PF06030">
    <property type="entry name" value="WxLIP_PGBD"/>
    <property type="match status" value="1"/>
</dbReference>
<feature type="chain" id="PRO_5046782539" evidence="2">
    <location>
        <begin position="25"/>
        <end position="339"/>
    </location>
</feature>
<keyword evidence="1" id="KW-0472">Membrane</keyword>
<evidence type="ECO:0000259" key="4">
    <source>
        <dbReference type="Pfam" id="PF11797"/>
    </source>
</evidence>
<feature type="signal peptide" evidence="2">
    <location>
        <begin position="1"/>
        <end position="24"/>
    </location>
</feature>
<dbReference type="RefSeq" id="WP_206902917.1">
    <property type="nucleotide sequence ID" value="NZ_JAFLVT010000006.1"/>
</dbReference>
<dbReference type="Pfam" id="PF11797">
    <property type="entry name" value="WxLIP_HBD"/>
    <property type="match status" value="1"/>
</dbReference>
<evidence type="ECO:0000259" key="3">
    <source>
        <dbReference type="Pfam" id="PF06030"/>
    </source>
</evidence>
<keyword evidence="1" id="KW-1133">Transmembrane helix</keyword>
<organism evidence="5 6">
    <name type="scientific">Candidatus Enterococcus myersii</name>
    <dbReference type="NCBI Taxonomy" id="2815322"/>
    <lineage>
        <taxon>Bacteria</taxon>
        <taxon>Bacillati</taxon>
        <taxon>Bacillota</taxon>
        <taxon>Bacilli</taxon>
        <taxon>Lactobacillales</taxon>
        <taxon>Enterococcaceae</taxon>
        <taxon>Enterococcus</taxon>
    </lineage>
</organism>
<dbReference type="InterPro" id="IPR010317">
    <property type="entry name" value="WxLIP_PGBD"/>
</dbReference>
<sequence length="339" mass="36793">MKKSGWILVCLTFVFLFLGPTAQASGNVEFSIRGILPENQIDKEQTYFDLLLKPGAKQEIKIAIKNDAAVAQKFVVNINQATTNSSGQIDYSSKKAPSAATIYSIEDVVQAPKTVTVPPQSEIQVPLSVTMPTEKFAGRIMAGIQVLKLIEEDGASVTSQFGYILGLQLRNTLTQVKRELKITNPKAAISFGETAFSVNVENMTLDAIGKMTYTGKITKAGKKTALQKINWENRSMAPNSNFDLVFAMNDQEIKPGAYQLHLQVTDGKGNVWQVNESFTVSSKNAKEVNSAIIPVAASSQTPPWLYGLVGALAALLVLVSGVLLKSRRPQAKAIKELNS</sequence>
<keyword evidence="2" id="KW-0732">Signal</keyword>
<feature type="transmembrane region" description="Helical" evidence="1">
    <location>
        <begin position="304"/>
        <end position="324"/>
    </location>
</feature>
<gene>
    <name evidence="5" type="ORF">JZO76_04110</name>
</gene>
<feature type="domain" description="WxL Interacting Protein peptidoglycan binding" evidence="3">
    <location>
        <begin position="30"/>
        <end position="146"/>
    </location>
</feature>
<proteinExistence type="predicted"/>
<evidence type="ECO:0000256" key="1">
    <source>
        <dbReference type="SAM" id="Phobius"/>
    </source>
</evidence>
<dbReference type="Proteomes" id="UP000664256">
    <property type="component" value="Unassembled WGS sequence"/>
</dbReference>
<evidence type="ECO:0000313" key="5">
    <source>
        <dbReference type="EMBL" id="MBO0448714.1"/>
    </source>
</evidence>
<evidence type="ECO:0000256" key="2">
    <source>
        <dbReference type="SAM" id="SignalP"/>
    </source>
</evidence>
<keyword evidence="1" id="KW-0812">Transmembrane</keyword>
<feature type="domain" description="WxL Interacting Protein host binding" evidence="4">
    <location>
        <begin position="153"/>
        <end position="289"/>
    </location>
</feature>
<accession>A0ABS3H5K9</accession>
<dbReference type="EMBL" id="JAFLVT010000006">
    <property type="protein sequence ID" value="MBO0448714.1"/>
    <property type="molecule type" value="Genomic_DNA"/>
</dbReference>